<feature type="region of interest" description="Disordered" evidence="1">
    <location>
        <begin position="37"/>
        <end position="71"/>
    </location>
</feature>
<feature type="domain" description="Protein kinase" evidence="2">
    <location>
        <begin position="88"/>
        <end position="315"/>
    </location>
</feature>
<feature type="region of interest" description="Disordered" evidence="1">
    <location>
        <begin position="1"/>
        <end position="24"/>
    </location>
</feature>
<proteinExistence type="predicted"/>
<dbReference type="PROSITE" id="PS00108">
    <property type="entry name" value="PROTEIN_KINASE_ST"/>
    <property type="match status" value="1"/>
</dbReference>
<dbReference type="EMBL" id="MU825884">
    <property type="protein sequence ID" value="KAJ7384810.1"/>
    <property type="molecule type" value="Genomic_DNA"/>
</dbReference>
<gene>
    <name evidence="3" type="ORF">OS493_019487</name>
</gene>
<dbReference type="Pfam" id="PF00069">
    <property type="entry name" value="Pkinase"/>
    <property type="match status" value="1"/>
</dbReference>
<dbReference type="SMART" id="SM00220">
    <property type="entry name" value="S_TKc"/>
    <property type="match status" value="1"/>
</dbReference>
<dbReference type="GO" id="GO:0005524">
    <property type="term" value="F:ATP binding"/>
    <property type="evidence" value="ECO:0007669"/>
    <property type="project" value="InterPro"/>
</dbReference>
<sequence length="315" mass="35861">MARNKRKAVADREKIKGIRKNARRRWRNKKAIEKALQNVVDAAKPPNEEEDSPKVGELPGEPVEKPQSLPSDVTRVPTLKKIRSTEIVRSDKFLGYGTFGSCYLVHFRGYLVTVKEFKVRKNISLNKIKKEVRNEAAMIIHLGDHRCLPLLFGVVTRRERFRLVTQFHVEKNKSLTLSRAMWKAELSKQSWLLILKRIIDGLSHIHKRAILHNDLKTNNVVLEKRKGELELNPVIIDFGKARFISDPKSLMSLPVAKQCAYRKNYPHIAPEIVSGEGMQSILSDIFSFGKIALDVLDLLPTATAKSIKAARRACC</sequence>
<accession>A0A9X0D2S7</accession>
<organism evidence="3 4">
    <name type="scientific">Desmophyllum pertusum</name>
    <dbReference type="NCBI Taxonomy" id="174260"/>
    <lineage>
        <taxon>Eukaryota</taxon>
        <taxon>Metazoa</taxon>
        <taxon>Cnidaria</taxon>
        <taxon>Anthozoa</taxon>
        <taxon>Hexacorallia</taxon>
        <taxon>Scleractinia</taxon>
        <taxon>Caryophylliina</taxon>
        <taxon>Caryophylliidae</taxon>
        <taxon>Desmophyllum</taxon>
    </lineage>
</organism>
<dbReference type="Proteomes" id="UP001163046">
    <property type="component" value="Unassembled WGS sequence"/>
</dbReference>
<dbReference type="Gene3D" id="3.30.200.20">
    <property type="entry name" value="Phosphorylase Kinase, domain 1"/>
    <property type="match status" value="1"/>
</dbReference>
<dbReference type="InterPro" id="IPR011009">
    <property type="entry name" value="Kinase-like_dom_sf"/>
</dbReference>
<dbReference type="PANTHER" id="PTHR27006">
    <property type="entry name" value="PROMASTIGOTE SURFACE ANTIGEN PROTEIN PSA"/>
    <property type="match status" value="1"/>
</dbReference>
<evidence type="ECO:0000313" key="4">
    <source>
        <dbReference type="Proteomes" id="UP001163046"/>
    </source>
</evidence>
<keyword evidence="4" id="KW-1185">Reference proteome</keyword>
<dbReference type="SUPFAM" id="SSF56112">
    <property type="entry name" value="Protein kinase-like (PK-like)"/>
    <property type="match status" value="1"/>
</dbReference>
<protein>
    <recommendedName>
        <fullName evidence="2">Protein kinase domain-containing protein</fullName>
    </recommendedName>
</protein>
<dbReference type="AlphaFoldDB" id="A0A9X0D2S7"/>
<reference evidence="3" key="1">
    <citation type="submission" date="2023-01" db="EMBL/GenBank/DDBJ databases">
        <title>Genome assembly of the deep-sea coral Lophelia pertusa.</title>
        <authorList>
            <person name="Herrera S."/>
            <person name="Cordes E."/>
        </authorList>
    </citation>
    <scope>NUCLEOTIDE SEQUENCE</scope>
    <source>
        <strain evidence="3">USNM1676648</strain>
        <tissue evidence="3">Polyp</tissue>
    </source>
</reference>
<dbReference type="GO" id="GO:0004672">
    <property type="term" value="F:protein kinase activity"/>
    <property type="evidence" value="ECO:0007669"/>
    <property type="project" value="InterPro"/>
</dbReference>
<evidence type="ECO:0000259" key="2">
    <source>
        <dbReference type="PROSITE" id="PS50011"/>
    </source>
</evidence>
<dbReference type="InterPro" id="IPR000719">
    <property type="entry name" value="Prot_kinase_dom"/>
</dbReference>
<comment type="caution">
    <text evidence="3">The sequence shown here is derived from an EMBL/GenBank/DDBJ whole genome shotgun (WGS) entry which is preliminary data.</text>
</comment>
<dbReference type="Gene3D" id="1.10.510.10">
    <property type="entry name" value="Transferase(Phosphotransferase) domain 1"/>
    <property type="match status" value="1"/>
</dbReference>
<dbReference type="PROSITE" id="PS50011">
    <property type="entry name" value="PROTEIN_KINASE_DOM"/>
    <property type="match status" value="1"/>
</dbReference>
<evidence type="ECO:0000256" key="1">
    <source>
        <dbReference type="SAM" id="MobiDB-lite"/>
    </source>
</evidence>
<name>A0A9X0D2S7_9CNID</name>
<evidence type="ECO:0000313" key="3">
    <source>
        <dbReference type="EMBL" id="KAJ7384810.1"/>
    </source>
</evidence>
<dbReference type="OrthoDB" id="6349622at2759"/>
<dbReference type="PANTHER" id="PTHR27006:SF586">
    <property type="entry name" value="CYSTEINE-RICH RECEPTOR-LIKE PROTEIN KINASE 10"/>
    <property type="match status" value="1"/>
</dbReference>
<dbReference type="InterPro" id="IPR008271">
    <property type="entry name" value="Ser/Thr_kinase_AS"/>
</dbReference>